<organism evidence="1 2">
    <name type="scientific">Aquimarina litoralis</name>
    <dbReference type="NCBI Taxonomy" id="584605"/>
    <lineage>
        <taxon>Bacteria</taxon>
        <taxon>Pseudomonadati</taxon>
        <taxon>Bacteroidota</taxon>
        <taxon>Flavobacteriia</taxon>
        <taxon>Flavobacteriales</taxon>
        <taxon>Flavobacteriaceae</taxon>
        <taxon>Aquimarina</taxon>
    </lineage>
</organism>
<gene>
    <name evidence="1" type="ORF">GCM10009430_39800</name>
</gene>
<keyword evidence="2" id="KW-1185">Reference proteome</keyword>
<reference evidence="2" key="1">
    <citation type="journal article" date="2019" name="Int. J. Syst. Evol. Microbiol.">
        <title>The Global Catalogue of Microorganisms (GCM) 10K type strain sequencing project: providing services to taxonomists for standard genome sequencing and annotation.</title>
        <authorList>
            <consortium name="The Broad Institute Genomics Platform"/>
            <consortium name="The Broad Institute Genome Sequencing Center for Infectious Disease"/>
            <person name="Wu L."/>
            <person name="Ma J."/>
        </authorList>
    </citation>
    <scope>NUCLEOTIDE SEQUENCE [LARGE SCALE GENOMIC DNA]</scope>
    <source>
        <strain evidence="2">JCM 15974</strain>
    </source>
</reference>
<dbReference type="EMBL" id="BAAAGE010000004">
    <property type="protein sequence ID" value="GAA0729535.1"/>
    <property type="molecule type" value="Genomic_DNA"/>
</dbReference>
<comment type="caution">
    <text evidence="1">The sequence shown here is derived from an EMBL/GenBank/DDBJ whole genome shotgun (WGS) entry which is preliminary data.</text>
</comment>
<name>A0ABP3UE62_9FLAO</name>
<evidence type="ECO:0000313" key="1">
    <source>
        <dbReference type="EMBL" id="GAA0729535.1"/>
    </source>
</evidence>
<sequence>MKKILLLCLVIFTVNFSFGQRGPRGKVKALKIAYITEQLDLSTKEAQQFWPIYNEHEEAMENLKRNERKSIRAIKEANGLENISEQEAEDFLTNYVSTEEKKFLARKQLIKNLSNVIPNKKILKLVKAEMDFNKRLLKQLRDRRRANQ</sequence>
<protein>
    <recommendedName>
        <fullName evidence="3">Sensor of ECF-type sigma factor</fullName>
    </recommendedName>
</protein>
<evidence type="ECO:0000313" key="2">
    <source>
        <dbReference type="Proteomes" id="UP001501758"/>
    </source>
</evidence>
<proteinExistence type="predicted"/>
<dbReference type="RefSeq" id="WP_343914003.1">
    <property type="nucleotide sequence ID" value="NZ_BAAAGE010000004.1"/>
</dbReference>
<accession>A0ABP3UE62</accession>
<dbReference type="Proteomes" id="UP001501758">
    <property type="component" value="Unassembled WGS sequence"/>
</dbReference>
<evidence type="ECO:0008006" key="3">
    <source>
        <dbReference type="Google" id="ProtNLM"/>
    </source>
</evidence>